<dbReference type="EMBL" id="JBHUOZ010000001">
    <property type="protein sequence ID" value="MFD2919655.1"/>
    <property type="molecule type" value="Genomic_DNA"/>
</dbReference>
<dbReference type="RefSeq" id="WP_386097056.1">
    <property type="nucleotide sequence ID" value="NZ_JBHUOZ010000001.1"/>
</dbReference>
<name>A0ABW6A5D3_9BACT</name>
<keyword evidence="1" id="KW-0732">Signal</keyword>
<evidence type="ECO:0000256" key="1">
    <source>
        <dbReference type="SAM" id="SignalP"/>
    </source>
</evidence>
<accession>A0ABW6A5D3</accession>
<gene>
    <name evidence="2" type="ORF">ACFS6H_08060</name>
</gene>
<feature type="signal peptide" evidence="1">
    <location>
        <begin position="1"/>
        <end position="25"/>
    </location>
</feature>
<proteinExistence type="predicted"/>
<organism evidence="2 3">
    <name type="scientific">Terrimonas rubra</name>
    <dbReference type="NCBI Taxonomy" id="1035890"/>
    <lineage>
        <taxon>Bacteria</taxon>
        <taxon>Pseudomonadati</taxon>
        <taxon>Bacteroidota</taxon>
        <taxon>Chitinophagia</taxon>
        <taxon>Chitinophagales</taxon>
        <taxon>Chitinophagaceae</taxon>
        <taxon>Terrimonas</taxon>
    </lineage>
</organism>
<evidence type="ECO:0000313" key="3">
    <source>
        <dbReference type="Proteomes" id="UP001597511"/>
    </source>
</evidence>
<dbReference type="Proteomes" id="UP001597511">
    <property type="component" value="Unassembled WGS sequence"/>
</dbReference>
<evidence type="ECO:0008006" key="4">
    <source>
        <dbReference type="Google" id="ProtNLM"/>
    </source>
</evidence>
<reference evidence="3" key="1">
    <citation type="journal article" date="2019" name="Int. J. Syst. Evol. Microbiol.">
        <title>The Global Catalogue of Microorganisms (GCM) 10K type strain sequencing project: providing services to taxonomists for standard genome sequencing and annotation.</title>
        <authorList>
            <consortium name="The Broad Institute Genomics Platform"/>
            <consortium name="The Broad Institute Genome Sequencing Center for Infectious Disease"/>
            <person name="Wu L."/>
            <person name="Ma J."/>
        </authorList>
    </citation>
    <scope>NUCLEOTIDE SEQUENCE [LARGE SCALE GENOMIC DNA]</scope>
    <source>
        <strain evidence="3">KCTC 23299</strain>
    </source>
</reference>
<evidence type="ECO:0000313" key="2">
    <source>
        <dbReference type="EMBL" id="MFD2919655.1"/>
    </source>
</evidence>
<comment type="caution">
    <text evidence="2">The sequence shown here is derived from an EMBL/GenBank/DDBJ whole genome shotgun (WGS) entry which is preliminary data.</text>
</comment>
<protein>
    <recommendedName>
        <fullName evidence="4">PKD domain-containing protein</fullName>
    </recommendedName>
</protein>
<keyword evidence="3" id="KW-1185">Reference proteome</keyword>
<sequence>MKKMYLKTTLLCAIATLAMVLPAFAGNFYVCSGTSFTLKPDVSTITYTTYEWTDGTSTVLQTGATANYTTTVTLATATTAEAKTYRLRVQNSDGCWSDLATHTVYVLPQLTASITGSTEFCAGVTISGNLSATTNYSTLNLTAAPGTGYNFSWTGGTGSVASGTNNNTYSLTTAGAYNVSVAYTLPANDGSKLSSCNGTAAHTVTVLTAPTTPVVVIE</sequence>
<feature type="chain" id="PRO_5045419734" description="PKD domain-containing protein" evidence="1">
    <location>
        <begin position="26"/>
        <end position="218"/>
    </location>
</feature>